<evidence type="ECO:0000313" key="2">
    <source>
        <dbReference type="Proteomes" id="UP000607653"/>
    </source>
</evidence>
<gene>
    <name evidence="1" type="ORF">HUJ06_020980</name>
</gene>
<reference evidence="1 2" key="1">
    <citation type="journal article" date="2020" name="Mol. Biol. Evol.">
        <title>Distinct Expression and Methylation Patterns for Genes with Different Fates following a Single Whole-Genome Duplication in Flowering Plants.</title>
        <authorList>
            <person name="Shi T."/>
            <person name="Rahmani R.S."/>
            <person name="Gugger P.F."/>
            <person name="Wang M."/>
            <person name="Li H."/>
            <person name="Zhang Y."/>
            <person name="Li Z."/>
            <person name="Wang Q."/>
            <person name="Van de Peer Y."/>
            <person name="Marchal K."/>
            <person name="Chen J."/>
        </authorList>
    </citation>
    <scope>NUCLEOTIDE SEQUENCE [LARGE SCALE GENOMIC DNA]</scope>
    <source>
        <tissue evidence="1">Leaf</tissue>
    </source>
</reference>
<keyword evidence="2" id="KW-1185">Reference proteome</keyword>
<dbReference type="AlphaFoldDB" id="A0A822XH15"/>
<dbReference type="EMBL" id="DUZY01000001">
    <property type="protein sequence ID" value="DAD19517.1"/>
    <property type="molecule type" value="Genomic_DNA"/>
</dbReference>
<name>A0A822XH15_NELNU</name>
<accession>A0A822XH15</accession>
<dbReference type="Proteomes" id="UP000607653">
    <property type="component" value="Unassembled WGS sequence"/>
</dbReference>
<proteinExistence type="predicted"/>
<protein>
    <submittedName>
        <fullName evidence="1">Uncharacterized protein</fullName>
    </submittedName>
</protein>
<organism evidence="1 2">
    <name type="scientific">Nelumbo nucifera</name>
    <name type="common">Sacred lotus</name>
    <dbReference type="NCBI Taxonomy" id="4432"/>
    <lineage>
        <taxon>Eukaryota</taxon>
        <taxon>Viridiplantae</taxon>
        <taxon>Streptophyta</taxon>
        <taxon>Embryophyta</taxon>
        <taxon>Tracheophyta</taxon>
        <taxon>Spermatophyta</taxon>
        <taxon>Magnoliopsida</taxon>
        <taxon>Proteales</taxon>
        <taxon>Nelumbonaceae</taxon>
        <taxon>Nelumbo</taxon>
    </lineage>
</organism>
<sequence>MFGLKEKVGKSSLQNKHSLNCKCITARTNIYIYISKIPIPKQLDLRSLALEA</sequence>
<comment type="caution">
    <text evidence="1">The sequence shown here is derived from an EMBL/GenBank/DDBJ whole genome shotgun (WGS) entry which is preliminary data.</text>
</comment>
<evidence type="ECO:0000313" key="1">
    <source>
        <dbReference type="EMBL" id="DAD19517.1"/>
    </source>
</evidence>